<sequence>MSQLIRHVITGLGMVCLYLPSYAQQKPAYVPPRQYHSYQTDAPIKIDGIADENAWSKAVWSEDFTDIEGDKQPTPAMRTRLKMLWDNQNLYILAELEDPHIWATLHQHDTIIFQDNDFEVFVDPDGDGEKYFEIEINAHNTVMDLFMSKAYRVGGDALMTWDTRGIQTAVHIDGTLNDPRDKDKKWTVEMAIPFGAFAFFNQGLPPKDGARWRINFSRVEWDTDIVNGQYIKRKDPKTGRSLPEHNWVWSPQGIINMHAPEKWGYLSFVAKPTGSAPVSLPLPAIEAAKEYLWDVYAKQQQYRRKNGRYASTLSALGISATTIKEQGATYTLQMEGITDQFTATLLNKNAKERCSINQEGKISQNSSNE</sequence>
<evidence type="ECO:0000313" key="3">
    <source>
        <dbReference type="Proteomes" id="UP000199045"/>
    </source>
</evidence>
<dbReference type="Proteomes" id="UP000199045">
    <property type="component" value="Unassembled WGS sequence"/>
</dbReference>
<evidence type="ECO:0000259" key="1">
    <source>
        <dbReference type="Pfam" id="PF06452"/>
    </source>
</evidence>
<dbReference type="Gene3D" id="2.60.40.1190">
    <property type="match status" value="1"/>
</dbReference>
<protein>
    <submittedName>
        <fullName evidence="2">Carbohydrate family 9 binding domain-like</fullName>
    </submittedName>
</protein>
<dbReference type="InterPro" id="IPR010502">
    <property type="entry name" value="Carb-bd_dom_fam9"/>
</dbReference>
<dbReference type="RefSeq" id="WP_089829163.1">
    <property type="nucleotide sequence ID" value="NZ_FNBN01000001.1"/>
</dbReference>
<dbReference type="AlphaFoldDB" id="A0A1G7IYV3"/>
<organism evidence="2 3">
    <name type="scientific">Chitinophaga filiformis</name>
    <name type="common">Myxococcus filiformis</name>
    <name type="synonym">Flexibacter filiformis</name>
    <dbReference type="NCBI Taxonomy" id="104663"/>
    <lineage>
        <taxon>Bacteria</taxon>
        <taxon>Pseudomonadati</taxon>
        <taxon>Bacteroidota</taxon>
        <taxon>Chitinophagia</taxon>
        <taxon>Chitinophagales</taxon>
        <taxon>Chitinophagaceae</taxon>
        <taxon>Chitinophaga</taxon>
    </lineage>
</organism>
<evidence type="ECO:0000313" key="2">
    <source>
        <dbReference type="EMBL" id="SDF17798.1"/>
    </source>
</evidence>
<dbReference type="GO" id="GO:0016052">
    <property type="term" value="P:carbohydrate catabolic process"/>
    <property type="evidence" value="ECO:0007669"/>
    <property type="project" value="InterPro"/>
</dbReference>
<dbReference type="GO" id="GO:0004553">
    <property type="term" value="F:hydrolase activity, hydrolyzing O-glycosyl compounds"/>
    <property type="evidence" value="ECO:0007669"/>
    <property type="project" value="InterPro"/>
</dbReference>
<dbReference type="GO" id="GO:0030246">
    <property type="term" value="F:carbohydrate binding"/>
    <property type="evidence" value="ECO:0007669"/>
    <property type="project" value="InterPro"/>
</dbReference>
<reference evidence="2 3" key="1">
    <citation type="submission" date="2016-10" db="EMBL/GenBank/DDBJ databases">
        <authorList>
            <person name="de Groot N.N."/>
        </authorList>
    </citation>
    <scope>NUCLEOTIDE SEQUENCE [LARGE SCALE GENOMIC DNA]</scope>
    <source>
        <strain evidence="2 3">DSM 527</strain>
    </source>
</reference>
<proteinExistence type="predicted"/>
<dbReference type="PANTHER" id="PTHR35532:SF5">
    <property type="entry name" value="CARBOHYDRATE-BINDING DOMAIN-CONTAINING PROTEIN"/>
    <property type="match status" value="1"/>
</dbReference>
<gene>
    <name evidence="2" type="ORF">SAMN04488121_1011032</name>
</gene>
<dbReference type="Pfam" id="PF06452">
    <property type="entry name" value="CBM9_1"/>
    <property type="match status" value="1"/>
</dbReference>
<dbReference type="PANTHER" id="PTHR35532">
    <property type="entry name" value="SIMILAR TO POLYHYDROXYALKANOATE DEPOLYMERASE"/>
    <property type="match status" value="1"/>
</dbReference>
<dbReference type="SUPFAM" id="SSF49344">
    <property type="entry name" value="CBD9-like"/>
    <property type="match status" value="1"/>
</dbReference>
<dbReference type="CDD" id="cd09620">
    <property type="entry name" value="CBM9_like_3"/>
    <property type="match status" value="1"/>
</dbReference>
<dbReference type="STRING" id="104663.SAMN04488121_1011032"/>
<dbReference type="EMBL" id="FNBN01000001">
    <property type="protein sequence ID" value="SDF17798.1"/>
    <property type="molecule type" value="Genomic_DNA"/>
</dbReference>
<accession>A0A1G7IYV3</accession>
<name>A0A1G7IYV3_CHIFI</name>
<feature type="domain" description="Carbohydrate-binding" evidence="1">
    <location>
        <begin position="46"/>
        <end position="237"/>
    </location>
</feature>
<dbReference type="OrthoDB" id="9786766at2"/>